<evidence type="ECO:0000256" key="1">
    <source>
        <dbReference type="SAM" id="MobiDB-lite"/>
    </source>
</evidence>
<dbReference type="InterPro" id="IPR000719">
    <property type="entry name" value="Prot_kinase_dom"/>
</dbReference>
<dbReference type="GO" id="GO:0004674">
    <property type="term" value="F:protein serine/threonine kinase activity"/>
    <property type="evidence" value="ECO:0007669"/>
    <property type="project" value="TreeGrafter"/>
</dbReference>
<dbReference type="PROSITE" id="PS50011">
    <property type="entry name" value="PROTEIN_KINASE_DOM"/>
    <property type="match status" value="1"/>
</dbReference>
<evidence type="ECO:0000259" key="2">
    <source>
        <dbReference type="PROSITE" id="PS50011"/>
    </source>
</evidence>
<feature type="compositionally biased region" description="Polar residues" evidence="1">
    <location>
        <begin position="7"/>
        <end position="22"/>
    </location>
</feature>
<gene>
    <name evidence="3" type="ORF">FisN_30Lh124</name>
</gene>
<dbReference type="GO" id="GO:0005524">
    <property type="term" value="F:ATP binding"/>
    <property type="evidence" value="ECO:0007669"/>
    <property type="project" value="InterPro"/>
</dbReference>
<dbReference type="SMART" id="SM00220">
    <property type="entry name" value="S_TKc"/>
    <property type="match status" value="1"/>
</dbReference>
<organism evidence="3 4">
    <name type="scientific">Fistulifera solaris</name>
    <name type="common">Oleaginous diatom</name>
    <dbReference type="NCBI Taxonomy" id="1519565"/>
    <lineage>
        <taxon>Eukaryota</taxon>
        <taxon>Sar</taxon>
        <taxon>Stramenopiles</taxon>
        <taxon>Ochrophyta</taxon>
        <taxon>Bacillariophyta</taxon>
        <taxon>Bacillariophyceae</taxon>
        <taxon>Bacillariophycidae</taxon>
        <taxon>Naviculales</taxon>
        <taxon>Naviculaceae</taxon>
        <taxon>Fistulifera</taxon>
    </lineage>
</organism>
<dbReference type="PANTHER" id="PTHR44167">
    <property type="entry name" value="OVARIAN-SPECIFIC SERINE/THREONINE-PROTEIN KINASE LOK-RELATED"/>
    <property type="match status" value="1"/>
</dbReference>
<dbReference type="EMBL" id="BDSP01000073">
    <property type="protein sequence ID" value="GAX13826.1"/>
    <property type="molecule type" value="Genomic_DNA"/>
</dbReference>
<evidence type="ECO:0000313" key="3">
    <source>
        <dbReference type="EMBL" id="GAX13826.1"/>
    </source>
</evidence>
<name>A0A1Z5JIR7_FISSO</name>
<dbReference type="GO" id="GO:0005634">
    <property type="term" value="C:nucleus"/>
    <property type="evidence" value="ECO:0007669"/>
    <property type="project" value="TreeGrafter"/>
</dbReference>
<feature type="domain" description="Protein kinase" evidence="2">
    <location>
        <begin position="78"/>
        <end position="397"/>
    </location>
</feature>
<dbReference type="Pfam" id="PF00069">
    <property type="entry name" value="Pkinase"/>
    <property type="match status" value="1"/>
</dbReference>
<dbReference type="InterPro" id="IPR011009">
    <property type="entry name" value="Kinase-like_dom_sf"/>
</dbReference>
<dbReference type="AlphaFoldDB" id="A0A1Z5JIR7"/>
<dbReference type="InParanoid" id="A0A1Z5JIR7"/>
<proteinExistence type="predicted"/>
<dbReference type="Gene3D" id="1.10.510.10">
    <property type="entry name" value="Transferase(Phosphotransferase) domain 1"/>
    <property type="match status" value="1"/>
</dbReference>
<dbReference type="Proteomes" id="UP000198406">
    <property type="component" value="Unassembled WGS sequence"/>
</dbReference>
<dbReference type="GO" id="GO:0044773">
    <property type="term" value="P:mitotic DNA damage checkpoint signaling"/>
    <property type="evidence" value="ECO:0007669"/>
    <property type="project" value="TreeGrafter"/>
</dbReference>
<dbReference type="SUPFAM" id="SSF56112">
    <property type="entry name" value="Protein kinase-like (PK-like)"/>
    <property type="match status" value="1"/>
</dbReference>
<accession>A0A1Z5JIR7</accession>
<evidence type="ECO:0000313" key="4">
    <source>
        <dbReference type="Proteomes" id="UP000198406"/>
    </source>
</evidence>
<reference evidence="3 4" key="1">
    <citation type="journal article" date="2015" name="Plant Cell">
        <title>Oil accumulation by the oleaginous diatom Fistulifera solaris as revealed by the genome and transcriptome.</title>
        <authorList>
            <person name="Tanaka T."/>
            <person name="Maeda Y."/>
            <person name="Veluchamy A."/>
            <person name="Tanaka M."/>
            <person name="Abida H."/>
            <person name="Marechal E."/>
            <person name="Bowler C."/>
            <person name="Muto M."/>
            <person name="Sunaga Y."/>
            <person name="Tanaka M."/>
            <person name="Yoshino T."/>
            <person name="Taniguchi T."/>
            <person name="Fukuda Y."/>
            <person name="Nemoto M."/>
            <person name="Matsumoto M."/>
            <person name="Wong P.S."/>
            <person name="Aburatani S."/>
            <person name="Fujibuchi W."/>
        </authorList>
    </citation>
    <scope>NUCLEOTIDE SEQUENCE [LARGE SCALE GENOMIC DNA]</scope>
    <source>
        <strain evidence="3 4">JPCC DA0580</strain>
    </source>
</reference>
<feature type="region of interest" description="Disordered" evidence="1">
    <location>
        <begin position="1"/>
        <end position="29"/>
    </location>
</feature>
<protein>
    <recommendedName>
        <fullName evidence="2">Protein kinase domain-containing protein</fullName>
    </recommendedName>
</protein>
<sequence length="423" mass="48244">MPPLQRIPSNQTISETRTSVSTHRFKTGRDDVSENHVQGCLPVIKKRVKRTIARTPFLQSIPPKDNVASIGQFMRSEIRIGKKLGEGGYAEVYEIEAFDLCPVTSSKYSKDMQTIRANFQRDAIDPSTGRCRYVIKHMRKSSLEKSRGEFATGVADMAAEASYLMRFKHTNILSLRGLPSKGLESLEEGKYDSFFLILDRITETLNERIVRWRLEEKQNKKTKILYSKQIASALEYLHSHRIVYRDIKPQNIGIDSNENIVLFDFGLCRQLPATPGDSNDVYKLARAGTRRYMAPEVAAQASYNCKADIYGWSLVVWQMFTLAKPFSAYNEHSHLKYVCIGDERPALNLLDSMKSLHEDIYFPVPKSIRAILVKTWDASHTKRPGMHSVCCELDSLLTRQTNKTPNRFSRLVSGNRKVRVVNA</sequence>
<dbReference type="Gene3D" id="3.30.200.20">
    <property type="entry name" value="Phosphorylase Kinase, domain 1"/>
    <property type="match status" value="1"/>
</dbReference>
<comment type="caution">
    <text evidence="3">The sequence shown here is derived from an EMBL/GenBank/DDBJ whole genome shotgun (WGS) entry which is preliminary data.</text>
</comment>
<dbReference type="OrthoDB" id="48004at2759"/>
<keyword evidence="4" id="KW-1185">Reference proteome</keyword>
<dbReference type="PANTHER" id="PTHR44167:SF24">
    <property type="entry name" value="SERINE_THREONINE-PROTEIN KINASE CHK2"/>
    <property type="match status" value="1"/>
</dbReference>